<reference evidence="4 5" key="1">
    <citation type="submission" date="2015-07" db="EMBL/GenBank/DDBJ databases">
        <title>Genome sequencing of Kibdelosporangium phytohabitans.</title>
        <authorList>
            <person name="Qin S."/>
            <person name="Xing K."/>
        </authorList>
    </citation>
    <scope>NUCLEOTIDE SEQUENCE [LARGE SCALE GENOMIC DNA]</scope>
    <source>
        <strain evidence="4 5">KLBMP1111</strain>
    </source>
</reference>
<dbReference type="Proteomes" id="UP000063699">
    <property type="component" value="Chromosome"/>
</dbReference>
<accession>A0A0N9HV26</accession>
<dbReference type="PANTHER" id="PTHR30319:SF1">
    <property type="entry name" value="TRANSCRIPTIONAL REPRESSOR PAAX"/>
    <property type="match status" value="1"/>
</dbReference>
<gene>
    <name evidence="4" type="ORF">AOZ06_33650</name>
</gene>
<dbReference type="InterPro" id="IPR048846">
    <property type="entry name" value="PaaX-like_central"/>
</dbReference>
<evidence type="ECO:0000259" key="1">
    <source>
        <dbReference type="Pfam" id="PF07848"/>
    </source>
</evidence>
<evidence type="ECO:0000259" key="2">
    <source>
        <dbReference type="Pfam" id="PF08223"/>
    </source>
</evidence>
<dbReference type="Gene3D" id="3.30.70.2650">
    <property type="match status" value="1"/>
</dbReference>
<dbReference type="GO" id="GO:0006351">
    <property type="term" value="P:DNA-templated transcription"/>
    <property type="evidence" value="ECO:0007669"/>
    <property type="project" value="TreeGrafter"/>
</dbReference>
<dbReference type="EMBL" id="CP012752">
    <property type="protein sequence ID" value="ALG11171.1"/>
    <property type="molecule type" value="Genomic_DNA"/>
</dbReference>
<dbReference type="Pfam" id="PF08223">
    <property type="entry name" value="PaaX_C"/>
    <property type="match status" value="1"/>
</dbReference>
<dbReference type="InterPro" id="IPR036388">
    <property type="entry name" value="WH-like_DNA-bd_sf"/>
</dbReference>
<evidence type="ECO:0000313" key="4">
    <source>
        <dbReference type="EMBL" id="ALG11171.1"/>
    </source>
</evidence>
<keyword evidence="5" id="KW-1185">Reference proteome</keyword>
<name>A0A0N9HV26_9PSEU</name>
<feature type="domain" description="Transcriptional repressor PaaX-like central Cas2-like" evidence="3">
    <location>
        <begin position="92"/>
        <end position="141"/>
    </location>
</feature>
<evidence type="ECO:0000313" key="5">
    <source>
        <dbReference type="Proteomes" id="UP000063699"/>
    </source>
</evidence>
<dbReference type="KEGG" id="kphy:AOZ06_33650"/>
<dbReference type="STRING" id="860235.AOZ06_33650"/>
<dbReference type="PANTHER" id="PTHR30319">
    <property type="entry name" value="PHENYLACETIC ACID REGULATOR-RELATED TRANSCRIPTIONAL REPRESSOR"/>
    <property type="match status" value="1"/>
</dbReference>
<dbReference type="AlphaFoldDB" id="A0A0N9HV26"/>
<sequence>MQVTAGELDLKPLSARSVVLSVLLGIHPPQLPVRYLVRLAAEFRITEPALRVALTRMTAAGDLARTGSTYRLTERLLTRQRRQDDAIRTSTRDWHGEWEIVVVTALGRPAGDRAELRASLSRLRLAELREGVWTRPANLVRALPPDLGVQSFTGRPHTDGTKLASTLWDLPGWAARAHTLMGHFRATDSNATRFTIAAAIVRHLLADPALPAPLQPPDWPADALRGLYADYQTELMALADSVMALE</sequence>
<protein>
    <submittedName>
        <fullName evidence="4">PaaX domain-containing protein, C-domain protein</fullName>
    </submittedName>
</protein>
<evidence type="ECO:0000259" key="3">
    <source>
        <dbReference type="Pfam" id="PF20803"/>
    </source>
</evidence>
<feature type="domain" description="Transcriptional repressor PaaX-like C-terminal" evidence="2">
    <location>
        <begin position="191"/>
        <end position="241"/>
    </location>
</feature>
<organism evidence="4 5">
    <name type="scientific">Kibdelosporangium phytohabitans</name>
    <dbReference type="NCBI Taxonomy" id="860235"/>
    <lineage>
        <taxon>Bacteria</taxon>
        <taxon>Bacillati</taxon>
        <taxon>Actinomycetota</taxon>
        <taxon>Actinomycetes</taxon>
        <taxon>Pseudonocardiales</taxon>
        <taxon>Pseudonocardiaceae</taxon>
        <taxon>Kibdelosporangium</taxon>
    </lineage>
</organism>
<dbReference type="InterPro" id="IPR013225">
    <property type="entry name" value="PaaX_C"/>
</dbReference>
<dbReference type="Gene3D" id="1.10.10.10">
    <property type="entry name" value="Winged helix-like DNA-binding domain superfamily/Winged helix DNA-binding domain"/>
    <property type="match status" value="1"/>
</dbReference>
<dbReference type="InterPro" id="IPR012906">
    <property type="entry name" value="PaaX-like_N"/>
</dbReference>
<dbReference type="Pfam" id="PF20803">
    <property type="entry name" value="PaaX_M"/>
    <property type="match status" value="1"/>
</dbReference>
<feature type="domain" description="Transcriptional repressor PaaX-like N-terminal" evidence="1">
    <location>
        <begin position="14"/>
        <end position="75"/>
    </location>
</feature>
<dbReference type="Pfam" id="PF07848">
    <property type="entry name" value="PaaX"/>
    <property type="match status" value="1"/>
</dbReference>
<dbReference type="Gene3D" id="1.20.58.1460">
    <property type="match status" value="1"/>
</dbReference>
<proteinExistence type="predicted"/>